<keyword evidence="1" id="KW-0812">Transmembrane</keyword>
<keyword evidence="1" id="KW-1133">Transmembrane helix</keyword>
<feature type="transmembrane region" description="Helical" evidence="1">
    <location>
        <begin position="41"/>
        <end position="65"/>
    </location>
</feature>
<evidence type="ECO:0000313" key="3">
    <source>
        <dbReference type="Proteomes" id="UP000603602"/>
    </source>
</evidence>
<evidence type="ECO:0000313" key="2">
    <source>
        <dbReference type="EMBL" id="MBD8503315.1"/>
    </source>
</evidence>
<evidence type="ECO:0000256" key="1">
    <source>
        <dbReference type="SAM" id="Phobius"/>
    </source>
</evidence>
<protein>
    <submittedName>
        <fullName evidence="2">Uncharacterized protein</fullName>
    </submittedName>
</protein>
<comment type="caution">
    <text evidence="2">The sequence shown here is derived from an EMBL/GenBank/DDBJ whole genome shotgun (WGS) entry which is preliminary data.</text>
</comment>
<name>A0ABR9BCT3_9RHOO</name>
<keyword evidence="1" id="KW-0472">Membrane</keyword>
<dbReference type="EMBL" id="JACYTO010000002">
    <property type="protein sequence ID" value="MBD8503315.1"/>
    <property type="molecule type" value="Genomic_DNA"/>
</dbReference>
<proteinExistence type="predicted"/>
<sequence>MAFYLTVALVAGYSIVAVVPVWRSASTYGGSKFLKYGARGLASIATAVQVAAVGAVVATFVSVIMGNDPTSDLDRIAEKTAIPSETHPLAGFWKYGANDNFGLAIAPADGNLYSVSFCGPGGCFKPGTYRPNTPIAGDGDYQVVSNDTIRVRGADGWSTITRSAGRGGEDCPKP</sequence>
<keyword evidence="3" id="KW-1185">Reference proteome</keyword>
<organism evidence="2 3">
    <name type="scientific">Thauera sedimentorum</name>
    <dbReference type="NCBI Taxonomy" id="2767595"/>
    <lineage>
        <taxon>Bacteria</taxon>
        <taxon>Pseudomonadati</taxon>
        <taxon>Pseudomonadota</taxon>
        <taxon>Betaproteobacteria</taxon>
        <taxon>Rhodocyclales</taxon>
        <taxon>Zoogloeaceae</taxon>
        <taxon>Thauera</taxon>
    </lineage>
</organism>
<dbReference type="RefSeq" id="WP_187718161.1">
    <property type="nucleotide sequence ID" value="NZ_JACTAH010000002.1"/>
</dbReference>
<gene>
    <name evidence="2" type="ORF">IFO67_10520</name>
</gene>
<dbReference type="Proteomes" id="UP000603602">
    <property type="component" value="Unassembled WGS sequence"/>
</dbReference>
<accession>A0ABR9BCT3</accession>
<reference evidence="3" key="1">
    <citation type="submission" date="2023-07" db="EMBL/GenBank/DDBJ databases">
        <title>Thauera sp. CAU 1555 isolated from sand of Yaerae Beach.</title>
        <authorList>
            <person name="Kim W."/>
        </authorList>
    </citation>
    <scope>NUCLEOTIDE SEQUENCE [LARGE SCALE GENOMIC DNA]</scope>
    <source>
        <strain evidence="3">CAU 1555</strain>
    </source>
</reference>